<dbReference type="AlphaFoldDB" id="A0A2R4M9M0"/>
<dbReference type="RefSeq" id="WP_117394637.1">
    <property type="nucleotide sequence ID" value="NZ_CP021330.1"/>
</dbReference>
<dbReference type="PANTHER" id="PTHR38436">
    <property type="entry name" value="POLYKETIDE CYCLASE SNOAL-LIKE DOMAIN"/>
    <property type="match status" value="1"/>
</dbReference>
<dbReference type="STRING" id="1122213.GCA_000423365_02886"/>
<dbReference type="InterPro" id="IPR032710">
    <property type="entry name" value="NTF2-like_dom_sf"/>
</dbReference>
<organism evidence="2 3">
    <name type="scientific">Maritalea myrionectae</name>
    <dbReference type="NCBI Taxonomy" id="454601"/>
    <lineage>
        <taxon>Bacteria</taxon>
        <taxon>Pseudomonadati</taxon>
        <taxon>Pseudomonadota</taxon>
        <taxon>Alphaproteobacteria</taxon>
        <taxon>Hyphomicrobiales</taxon>
        <taxon>Devosiaceae</taxon>
        <taxon>Maritalea</taxon>
    </lineage>
</organism>
<dbReference type="EMBL" id="CP021330">
    <property type="protein sequence ID" value="AVX02720.1"/>
    <property type="molecule type" value="Genomic_DNA"/>
</dbReference>
<reference evidence="2 3" key="1">
    <citation type="submission" date="2017-05" db="EMBL/GenBank/DDBJ databases">
        <title>Genome Analysis of Maritalea myrionectae HL2708#5.</title>
        <authorList>
            <consortium name="Cotde Inc.-PKNU"/>
            <person name="Jang D."/>
            <person name="Oh H.-M."/>
        </authorList>
    </citation>
    <scope>NUCLEOTIDE SEQUENCE [LARGE SCALE GENOMIC DNA]</scope>
    <source>
        <strain evidence="2 3">HL2708#5</strain>
    </source>
</reference>
<keyword evidence="1" id="KW-0732">Signal</keyword>
<feature type="signal peptide" evidence="1">
    <location>
        <begin position="1"/>
        <end position="21"/>
    </location>
</feature>
<dbReference type="Gene3D" id="3.10.450.50">
    <property type="match status" value="1"/>
</dbReference>
<dbReference type="Pfam" id="PF07366">
    <property type="entry name" value="SnoaL"/>
    <property type="match status" value="1"/>
</dbReference>
<accession>A0A2R4M9M0</accession>
<dbReference type="SUPFAM" id="SSF54427">
    <property type="entry name" value="NTF2-like"/>
    <property type="match status" value="1"/>
</dbReference>
<evidence type="ECO:0008006" key="4">
    <source>
        <dbReference type="Google" id="ProtNLM"/>
    </source>
</evidence>
<evidence type="ECO:0000256" key="1">
    <source>
        <dbReference type="SAM" id="SignalP"/>
    </source>
</evidence>
<gene>
    <name evidence="2" type="ORF">MXMO3_00172</name>
</gene>
<dbReference type="PANTHER" id="PTHR38436:SF1">
    <property type="entry name" value="ESTER CYCLASE"/>
    <property type="match status" value="1"/>
</dbReference>
<proteinExistence type="predicted"/>
<evidence type="ECO:0000313" key="2">
    <source>
        <dbReference type="EMBL" id="AVX02720.1"/>
    </source>
</evidence>
<evidence type="ECO:0000313" key="3">
    <source>
        <dbReference type="Proteomes" id="UP000258927"/>
    </source>
</evidence>
<sequence>MLKQTLITTLLATGLTANAFAETPEAIPGGITQEQYYTGGGAATEVDEKHLEKFDALDFEIFSNQEWDRVHESHDEDIIVTWPDGHSTRGIDVHIEDLKRLFVHAPDTQIRFHPVRLATDNWTAVVGVMEGTFTEPLPIGNGEFIEPTGESFELQMATIAFWQDGRMIHEWLFWDNETYARQLGLIE</sequence>
<name>A0A2R4M9M0_9HYPH</name>
<keyword evidence="3" id="KW-1185">Reference proteome</keyword>
<dbReference type="GO" id="GO:0030638">
    <property type="term" value="P:polyketide metabolic process"/>
    <property type="evidence" value="ECO:0007669"/>
    <property type="project" value="InterPro"/>
</dbReference>
<dbReference type="Proteomes" id="UP000258927">
    <property type="component" value="Chromosome"/>
</dbReference>
<dbReference type="InterPro" id="IPR009959">
    <property type="entry name" value="Cyclase_SnoaL-like"/>
</dbReference>
<dbReference type="KEGG" id="mmyr:MXMO3_00172"/>
<feature type="chain" id="PRO_5015342575" description="SnoaL-like domain-containing protein" evidence="1">
    <location>
        <begin position="22"/>
        <end position="187"/>
    </location>
</feature>
<protein>
    <recommendedName>
        <fullName evidence="4">SnoaL-like domain-containing protein</fullName>
    </recommendedName>
</protein>